<evidence type="ECO:0000256" key="3">
    <source>
        <dbReference type="ARBA" id="ARBA00022679"/>
    </source>
</evidence>
<dbReference type="Proteomes" id="UP000562254">
    <property type="component" value="Unassembled WGS sequence"/>
</dbReference>
<organism evidence="9 10">
    <name type="scientific">Neoroseomonas alkaliterrae</name>
    <dbReference type="NCBI Taxonomy" id="1452450"/>
    <lineage>
        <taxon>Bacteria</taxon>
        <taxon>Pseudomonadati</taxon>
        <taxon>Pseudomonadota</taxon>
        <taxon>Alphaproteobacteria</taxon>
        <taxon>Acetobacterales</taxon>
        <taxon>Acetobacteraceae</taxon>
        <taxon>Neoroseomonas</taxon>
    </lineage>
</organism>
<feature type="transmembrane region" description="Helical" evidence="8">
    <location>
        <begin position="94"/>
        <end position="115"/>
    </location>
</feature>
<evidence type="ECO:0000256" key="8">
    <source>
        <dbReference type="SAM" id="Phobius"/>
    </source>
</evidence>
<evidence type="ECO:0000256" key="2">
    <source>
        <dbReference type="ARBA" id="ARBA00022475"/>
    </source>
</evidence>
<keyword evidence="2" id="KW-1003">Cell membrane</keyword>
<feature type="transmembrane region" description="Helical" evidence="8">
    <location>
        <begin position="302"/>
        <end position="330"/>
    </location>
</feature>
<name>A0A840Y247_9PROT</name>
<feature type="transmembrane region" description="Helical" evidence="8">
    <location>
        <begin position="350"/>
        <end position="380"/>
    </location>
</feature>
<evidence type="ECO:0000313" key="10">
    <source>
        <dbReference type="Proteomes" id="UP000562254"/>
    </source>
</evidence>
<comment type="similarity">
    <text evidence="7">Belongs to the glycosyltransferase 87 family.</text>
</comment>
<dbReference type="GO" id="GO:0016758">
    <property type="term" value="F:hexosyltransferase activity"/>
    <property type="evidence" value="ECO:0007669"/>
    <property type="project" value="InterPro"/>
</dbReference>
<keyword evidence="3" id="KW-0808">Transferase</keyword>
<evidence type="ECO:0000256" key="4">
    <source>
        <dbReference type="ARBA" id="ARBA00022692"/>
    </source>
</evidence>
<dbReference type="EMBL" id="JACIJE010000007">
    <property type="protein sequence ID" value="MBB5690447.1"/>
    <property type="molecule type" value="Genomic_DNA"/>
</dbReference>
<feature type="transmembrane region" description="Helical" evidence="8">
    <location>
        <begin position="176"/>
        <end position="199"/>
    </location>
</feature>
<dbReference type="GO" id="GO:0005886">
    <property type="term" value="C:plasma membrane"/>
    <property type="evidence" value="ECO:0007669"/>
    <property type="project" value="UniProtKB-SubCell"/>
</dbReference>
<sequence>MREAAWLNAERVRAYGLGYAVFALWVLGDTVVGLLGWRDMPPGDADFLSFFAAARLALEGRPEAAWDRAAHALAQTAAQGTPGRYYAFFYPPTYLLICLPLGLLPLLPAFAAWVAATAGALLAALRAWVPGGGWVAVMLALLAPASVINATHGQNAFLTAALLAAAGLALDRRPALGGAALATLAFKPQLGLLVIPALLAARRWAVLAWATATGLGWVALSLLAFGPEAWWAFLARLPDAGAAMASGDLEAWKLQSVQAMALTFGIPRGVATALQAAVALAAVAAVAWSLRRRPGGRAEAAAIAAGAPLVTPFVFSYDLVLLLVPLAFLAGEGRRGGFLPWEKAGVALAWLLPGVSLGLGIHAGISLGPLPAAMLLLLVLRRLRAA</sequence>
<evidence type="ECO:0000256" key="5">
    <source>
        <dbReference type="ARBA" id="ARBA00022989"/>
    </source>
</evidence>
<dbReference type="RefSeq" id="WP_184485259.1">
    <property type="nucleotide sequence ID" value="NZ_JAAEDJ010000274.1"/>
</dbReference>
<accession>A0A840Y247</accession>
<comment type="subcellular location">
    <subcellularLocation>
        <location evidence="1">Cell membrane</location>
        <topology evidence="1">Multi-pass membrane protein</topology>
    </subcellularLocation>
</comment>
<proteinExistence type="inferred from homology"/>
<keyword evidence="5 8" id="KW-1133">Transmembrane helix</keyword>
<feature type="transmembrane region" description="Helical" evidence="8">
    <location>
        <begin position="270"/>
        <end position="290"/>
    </location>
</feature>
<keyword evidence="6 8" id="KW-0472">Membrane</keyword>
<reference evidence="9 10" key="1">
    <citation type="submission" date="2020-08" db="EMBL/GenBank/DDBJ databases">
        <title>Genomic Encyclopedia of Type Strains, Phase IV (KMG-IV): sequencing the most valuable type-strain genomes for metagenomic binning, comparative biology and taxonomic classification.</title>
        <authorList>
            <person name="Goeker M."/>
        </authorList>
    </citation>
    <scope>NUCLEOTIDE SEQUENCE [LARGE SCALE GENOMIC DNA]</scope>
    <source>
        <strain evidence="9 10">DSM 25895</strain>
    </source>
</reference>
<feature type="transmembrane region" description="Helical" evidence="8">
    <location>
        <begin position="127"/>
        <end position="148"/>
    </location>
</feature>
<protein>
    <recommendedName>
        <fullName evidence="11">DUF2029 domain-containing protein</fullName>
    </recommendedName>
</protein>
<dbReference type="AlphaFoldDB" id="A0A840Y247"/>
<dbReference type="InterPro" id="IPR018584">
    <property type="entry name" value="GT87"/>
</dbReference>
<evidence type="ECO:0000256" key="6">
    <source>
        <dbReference type="ARBA" id="ARBA00023136"/>
    </source>
</evidence>
<feature type="transmembrane region" description="Helical" evidence="8">
    <location>
        <begin position="155"/>
        <end position="170"/>
    </location>
</feature>
<keyword evidence="4 8" id="KW-0812">Transmembrane</keyword>
<evidence type="ECO:0000313" key="9">
    <source>
        <dbReference type="EMBL" id="MBB5690447.1"/>
    </source>
</evidence>
<dbReference type="Pfam" id="PF09594">
    <property type="entry name" value="GT87"/>
    <property type="match status" value="1"/>
</dbReference>
<comment type="caution">
    <text evidence="9">The sequence shown here is derived from an EMBL/GenBank/DDBJ whole genome shotgun (WGS) entry which is preliminary data.</text>
</comment>
<evidence type="ECO:0000256" key="1">
    <source>
        <dbReference type="ARBA" id="ARBA00004651"/>
    </source>
</evidence>
<feature type="transmembrane region" description="Helical" evidence="8">
    <location>
        <begin position="206"/>
        <end position="226"/>
    </location>
</feature>
<feature type="transmembrane region" description="Helical" evidence="8">
    <location>
        <begin position="16"/>
        <end position="37"/>
    </location>
</feature>
<gene>
    <name evidence="9" type="ORF">FHS88_002582</name>
</gene>
<evidence type="ECO:0008006" key="11">
    <source>
        <dbReference type="Google" id="ProtNLM"/>
    </source>
</evidence>
<keyword evidence="10" id="KW-1185">Reference proteome</keyword>
<evidence type="ECO:0000256" key="7">
    <source>
        <dbReference type="ARBA" id="ARBA00024033"/>
    </source>
</evidence>